<name>A0A098BMM3_9NOCA</name>
<evidence type="ECO:0000313" key="2">
    <source>
        <dbReference type="Proteomes" id="UP000042997"/>
    </source>
</evidence>
<dbReference type="EMBL" id="CCSD01000056">
    <property type="protein sequence ID" value="CDZ88966.1"/>
    <property type="molecule type" value="Genomic_DNA"/>
</dbReference>
<reference evidence="1 2" key="1">
    <citation type="journal article" date="2014" name="Genome Announc.">
        <title>Draft Genome Sequence of Propane- and Butane-Oxidizing Actinobacterium Rhodococcus ruber IEGM 231.</title>
        <authorList>
            <person name="Ivshina I.B."/>
            <person name="Kuyukina M.S."/>
            <person name="Krivoruchko A.V."/>
            <person name="Barbe V."/>
            <person name="Fischer C."/>
        </authorList>
    </citation>
    <scope>NUCLEOTIDE SEQUENCE [LARGE SCALE GENOMIC DNA]</scope>
</reference>
<accession>A0A098BMM3</accession>
<protein>
    <submittedName>
        <fullName evidence="1">Uncharacterized protein</fullName>
    </submittedName>
</protein>
<gene>
    <name evidence="1" type="ORF">RHRU231_450133</name>
</gene>
<organism evidence="1 2">
    <name type="scientific">Rhodococcus ruber</name>
    <dbReference type="NCBI Taxonomy" id="1830"/>
    <lineage>
        <taxon>Bacteria</taxon>
        <taxon>Bacillati</taxon>
        <taxon>Actinomycetota</taxon>
        <taxon>Actinomycetes</taxon>
        <taxon>Mycobacteriales</taxon>
        <taxon>Nocardiaceae</taxon>
        <taxon>Rhodococcus</taxon>
    </lineage>
</organism>
<dbReference type="Proteomes" id="UP000042997">
    <property type="component" value="Unassembled WGS sequence"/>
</dbReference>
<sequence length="183" mass="19453">MVCLGGVSGAGPNAGVFAVVGGHECVFVGASLVVVVGARAAELRGDGVAFGLFGVRLVADLPVPQIPAPQHSILIPLVLSAYCVGEWVTPHDESSPVYWSRSSYTGLGNDTRRCGYPRTDRHDTPHHCAVPPLTFGCHPGRIGLPPHFPAPRHPSHRILDTLHPATSLHRPCLSNLVMWLTVV</sequence>
<evidence type="ECO:0000313" key="1">
    <source>
        <dbReference type="EMBL" id="CDZ88966.1"/>
    </source>
</evidence>
<proteinExistence type="predicted"/>
<dbReference type="AlphaFoldDB" id="A0A098BMM3"/>